<reference evidence="13 14" key="5">
    <citation type="journal article" date="2011" name="ISME J.">
        <title>Dual transcriptional profiling of a bacterial/fungal confrontation: Collimonas fungivorans versus Aspergillus niger.</title>
        <authorList>
            <person name="Mela F."/>
            <person name="Fritsche K."/>
            <person name="de Boer W."/>
            <person name="van Veen J.A."/>
            <person name="de Graaff L.H."/>
            <person name="van den Berg M."/>
            <person name="Leveau J.H."/>
        </authorList>
    </citation>
    <scope>NUCLEOTIDE SEQUENCE [LARGE SCALE GENOMIC DNA]</scope>
    <source>
        <strain evidence="13 14">Ter331</strain>
    </source>
</reference>
<accession>G0A8Q6</accession>
<dbReference type="STRING" id="1005048.CFU_1938"/>
<evidence type="ECO:0000256" key="10">
    <source>
        <dbReference type="ARBA" id="ARBA00035686"/>
    </source>
</evidence>
<keyword evidence="8 12" id="KW-0472">Membrane</keyword>
<evidence type="ECO:0000256" key="1">
    <source>
        <dbReference type="ARBA" id="ARBA00004651"/>
    </source>
</evidence>
<name>G0A8Q6_COLFT</name>
<comment type="function">
    <text evidence="9">Part of the binding-protein-dependent transport system for D-xylose. Probably responsible for the translocation of the substrate across the membrane.</text>
</comment>
<keyword evidence="7 12" id="KW-1133">Transmembrane helix</keyword>
<keyword evidence="13" id="KW-0378">Hydrolase</keyword>
<dbReference type="Pfam" id="PF02653">
    <property type="entry name" value="BPD_transp_2"/>
    <property type="match status" value="1"/>
</dbReference>
<reference evidence="13 14" key="1">
    <citation type="journal article" date="2004" name="Environ. Microbiol.">
        <title>Phylogeny-function analysis of (meta)genomic libraries: screening for expression of ribosomal RNA genes by large-insert library fluorescent in situ hybridization (LIL-FISH).</title>
        <authorList>
            <person name="Leveau J.H."/>
            <person name="Gerards S."/>
            <person name="de Boer W."/>
            <person name="van Veen J.A."/>
        </authorList>
    </citation>
    <scope>NUCLEOTIDE SEQUENCE [LARGE SCALE GENOMIC DNA]</scope>
    <source>
        <strain evidence="13 14">Ter331</strain>
    </source>
</reference>
<feature type="region of interest" description="Disordered" evidence="11">
    <location>
        <begin position="25"/>
        <end position="45"/>
    </location>
</feature>
<keyword evidence="14" id="KW-1185">Reference proteome</keyword>
<reference evidence="14" key="6">
    <citation type="submission" date="2011-05" db="EMBL/GenBank/DDBJ databases">
        <title>Complete sequence of Collimonas fungivorans Ter331.</title>
        <authorList>
            <person name="Leveau J.H."/>
        </authorList>
    </citation>
    <scope>NUCLEOTIDE SEQUENCE [LARGE SCALE GENOMIC DNA]</scope>
    <source>
        <strain evidence="14">Ter331</strain>
    </source>
</reference>
<feature type="transmembrane region" description="Helical" evidence="12">
    <location>
        <begin position="321"/>
        <end position="344"/>
    </location>
</feature>
<dbReference type="GO" id="GO:0005886">
    <property type="term" value="C:plasma membrane"/>
    <property type="evidence" value="ECO:0007669"/>
    <property type="project" value="UniProtKB-SubCell"/>
</dbReference>
<keyword evidence="6 12" id="KW-0812">Transmembrane</keyword>
<dbReference type="CDD" id="cd06579">
    <property type="entry name" value="TM_PBP1_transp_AraH_like"/>
    <property type="match status" value="1"/>
</dbReference>
<evidence type="ECO:0000256" key="2">
    <source>
        <dbReference type="ARBA" id="ARBA00022448"/>
    </source>
</evidence>
<dbReference type="eggNOG" id="COG1172">
    <property type="taxonomic scope" value="Bacteria"/>
</dbReference>
<dbReference type="GO" id="GO:0016787">
    <property type="term" value="F:hydrolase activity"/>
    <property type="evidence" value="ECO:0007669"/>
    <property type="project" value="UniProtKB-KW"/>
</dbReference>
<evidence type="ECO:0000256" key="8">
    <source>
        <dbReference type="ARBA" id="ARBA00023136"/>
    </source>
</evidence>
<feature type="transmembrane region" description="Helical" evidence="12">
    <location>
        <begin position="356"/>
        <end position="387"/>
    </location>
</feature>
<feature type="compositionally biased region" description="Polar residues" evidence="11">
    <location>
        <begin position="29"/>
        <end position="43"/>
    </location>
</feature>
<organism evidence="13 14">
    <name type="scientific">Collimonas fungivorans (strain Ter331)</name>
    <dbReference type="NCBI Taxonomy" id="1005048"/>
    <lineage>
        <taxon>Bacteria</taxon>
        <taxon>Pseudomonadati</taxon>
        <taxon>Pseudomonadota</taxon>
        <taxon>Betaproteobacteria</taxon>
        <taxon>Burkholderiales</taxon>
        <taxon>Oxalobacteraceae</taxon>
        <taxon>Collimonas</taxon>
    </lineage>
</organism>
<feature type="transmembrane region" description="Helical" evidence="12">
    <location>
        <begin position="399"/>
        <end position="418"/>
    </location>
</feature>
<keyword evidence="4" id="KW-0997">Cell inner membrane</keyword>
<evidence type="ECO:0000256" key="9">
    <source>
        <dbReference type="ARBA" id="ARBA00035611"/>
    </source>
</evidence>
<evidence type="ECO:0000256" key="7">
    <source>
        <dbReference type="ARBA" id="ARBA00022989"/>
    </source>
</evidence>
<evidence type="ECO:0000256" key="12">
    <source>
        <dbReference type="SAM" id="Phobius"/>
    </source>
</evidence>
<dbReference type="PANTHER" id="PTHR32196:SF32">
    <property type="entry name" value="XYLOSE TRANSPORT SYSTEM PERMEASE PROTEIN XYLH"/>
    <property type="match status" value="1"/>
</dbReference>
<dbReference type="PANTHER" id="PTHR32196">
    <property type="entry name" value="ABC TRANSPORTER PERMEASE PROTEIN YPHD-RELATED-RELATED"/>
    <property type="match status" value="1"/>
</dbReference>
<feature type="transmembrane region" description="Helical" evidence="12">
    <location>
        <begin position="237"/>
        <end position="257"/>
    </location>
</feature>
<keyword evidence="2" id="KW-0813">Transport</keyword>
<evidence type="ECO:0000256" key="5">
    <source>
        <dbReference type="ARBA" id="ARBA00022597"/>
    </source>
</evidence>
<feature type="transmembrane region" description="Helical" evidence="12">
    <location>
        <begin position="166"/>
        <end position="188"/>
    </location>
</feature>
<reference evidence="13 14" key="4">
    <citation type="journal article" date="2010" name="Environ. Microbiol.">
        <title>The bacterial genus Collimonas: mycophagy, weathering and other adaptive solutions to life in oligotrophic soil environments.</title>
        <authorList>
            <person name="Leveau J.H."/>
            <person name="Uroz S."/>
            <person name="de Boer W."/>
        </authorList>
    </citation>
    <scope>NUCLEOTIDE SEQUENCE [LARGE SCALE GENOMIC DNA]</scope>
    <source>
        <strain evidence="13 14">Ter331</strain>
    </source>
</reference>
<feature type="transmembrane region" description="Helical" evidence="12">
    <location>
        <begin position="269"/>
        <end position="289"/>
    </location>
</feature>
<dbReference type="AlphaFoldDB" id="G0A8Q6"/>
<dbReference type="HOGENOM" id="CLU_028880_2_2_4"/>
<keyword evidence="5 13" id="KW-0762">Sugar transport</keyword>
<evidence type="ECO:0000313" key="13">
    <source>
        <dbReference type="EMBL" id="AEK61769.1"/>
    </source>
</evidence>
<evidence type="ECO:0000313" key="14">
    <source>
        <dbReference type="Proteomes" id="UP000008392"/>
    </source>
</evidence>
<evidence type="ECO:0000256" key="11">
    <source>
        <dbReference type="SAM" id="MobiDB-lite"/>
    </source>
</evidence>
<reference evidence="13 14" key="3">
    <citation type="journal article" date="2008" name="FEMS Microbiol. Ecol.">
        <title>Identification and characterization of genes underlying chitinolysis in Collimonas fungivorans Ter331.</title>
        <authorList>
            <person name="Fritsche K."/>
            <person name="de Boer W."/>
            <person name="Gerards S."/>
            <person name="van den Berg M."/>
            <person name="van Veen J.A."/>
            <person name="Leveau J.H."/>
        </authorList>
    </citation>
    <scope>NUCLEOTIDE SEQUENCE [LARGE SCALE GENOMIC DNA]</scope>
    <source>
        <strain evidence="13 14">Ter331</strain>
    </source>
</reference>
<feature type="transmembrane region" description="Helical" evidence="12">
    <location>
        <begin position="195"/>
        <end position="217"/>
    </location>
</feature>
<dbReference type="GO" id="GO:0022857">
    <property type="term" value="F:transmembrane transporter activity"/>
    <property type="evidence" value="ECO:0007669"/>
    <property type="project" value="InterPro"/>
</dbReference>
<feature type="transmembrane region" description="Helical" evidence="12">
    <location>
        <begin position="85"/>
        <end position="103"/>
    </location>
</feature>
<sequence length="426" mass="45231">MHPGLATPRHLAIPRQAVPFCASPAAGQQPIQAGDTTMNSSSVHADKLGADGAPAHLSAPQKTAPKDERVRKEGSLKRFLGRPEFASLAGAILVFIVFGFAAGDSGMFNLDGVVNWMQVAAYLGLISIGACVLMIAGEFDLSIGSMIGFAGMMVAIPTVYFHWPFWLAVLFAFAGSMALGWLNGYLVVKTRLPSFIVTLAFMFILRGLTLALSIMFANRTIVSGVGDLAANDWLGSWLFTGNLGSGLFHWMAAHGWIATMANGQPLVAGIPKVIAWWLVLALGASFVLARTRFGNWIFAVGGDANAAKNVGVPVKRVKTSLFVFTAFCACLFAVLQVADVGSAAADRGLQKEFEAIIAAVIGGALLTGGYGSVIGACFGALIFGVVQIGITYTNLNSDWFRVFLGVMLLVAVLFNNYVRRRVTEAR</sequence>
<reference evidence="13 14" key="2">
    <citation type="journal article" date="2006" name="J. Microbiol. Methods">
        <title>Genomic flank-sequencing of plasposon insertion sites for rapid identification of functional genes.</title>
        <authorList>
            <person name="Leveau J.H."/>
            <person name="Gerards S."/>
            <person name="Fritsche K."/>
            <person name="Zondag G."/>
            <person name="van Veen J.A."/>
        </authorList>
    </citation>
    <scope>NUCLEOTIDE SEQUENCE [LARGE SCALE GENOMIC DNA]</scope>
    <source>
        <strain evidence="13 14">Ter331</strain>
    </source>
</reference>
<evidence type="ECO:0000256" key="6">
    <source>
        <dbReference type="ARBA" id="ARBA00022692"/>
    </source>
</evidence>
<dbReference type="InterPro" id="IPR001851">
    <property type="entry name" value="ABC_transp_permease"/>
</dbReference>
<keyword evidence="3" id="KW-1003">Cell membrane</keyword>
<dbReference type="Proteomes" id="UP000008392">
    <property type="component" value="Chromosome"/>
</dbReference>
<evidence type="ECO:0000256" key="4">
    <source>
        <dbReference type="ARBA" id="ARBA00022519"/>
    </source>
</evidence>
<feature type="transmembrane region" description="Helical" evidence="12">
    <location>
        <begin position="143"/>
        <end position="160"/>
    </location>
</feature>
<proteinExistence type="predicted"/>
<evidence type="ECO:0000256" key="3">
    <source>
        <dbReference type="ARBA" id="ARBA00022475"/>
    </source>
</evidence>
<gene>
    <name evidence="13" type="ordered locus">CFU_1938</name>
</gene>
<comment type="subcellular location">
    <subcellularLocation>
        <location evidence="1">Cell membrane</location>
        <topology evidence="1">Multi-pass membrane protein</topology>
    </subcellularLocation>
</comment>
<feature type="transmembrane region" description="Helical" evidence="12">
    <location>
        <begin position="115"/>
        <end position="136"/>
    </location>
</feature>
<protein>
    <recommendedName>
        <fullName evidence="10">Xylose transport system permease protein XylH</fullName>
    </recommendedName>
</protein>
<dbReference type="EMBL" id="CP002745">
    <property type="protein sequence ID" value="AEK61769.1"/>
    <property type="molecule type" value="Genomic_DNA"/>
</dbReference>
<dbReference type="KEGG" id="cfu:CFU_1938"/>